<dbReference type="AlphaFoldDB" id="E0TCG6"/>
<dbReference type="Proteomes" id="UP000001302">
    <property type="component" value="Chromosome"/>
</dbReference>
<dbReference type="EMBL" id="CP002156">
    <property type="protein sequence ID" value="ADM10322.1"/>
    <property type="molecule type" value="Genomic_DNA"/>
</dbReference>
<proteinExistence type="predicted"/>
<evidence type="ECO:0000313" key="2">
    <source>
        <dbReference type="Proteomes" id="UP000001302"/>
    </source>
</evidence>
<dbReference type="HOGENOM" id="CLU_267350_0_0_5"/>
<keyword evidence="2" id="KW-1185">Reference proteome</keyword>
<dbReference type="KEGG" id="pbr:PB2503_11374"/>
<accession>E0TCG6</accession>
<gene>
    <name evidence="1" type="ordered locus">PB2503_11374</name>
</gene>
<protein>
    <submittedName>
        <fullName evidence="1">Uncharacterized protein</fullName>
    </submittedName>
</protein>
<dbReference type="STRING" id="314260.PB2503_11374"/>
<sequence length="1234" mass="132885">MVPVVSPGVDPAGVWLGEDVTVTCQVRDSGTRLFQLPNSGRARDLDMTISLSAGDPAGYQGTLSAERAEVEFVRQGSFSFTCSAGNAALAAANGVSAATTTLDTRPNARIVTVLQGGLSETEAELYYPSTLRCGIVDEDGPRLTLPGGGAIADLGLEVVQISGPAAGFTGPLPASPSQGHFREAGSYVFRCRPQNQALADAKFLDPDPSLAVTTVPTLSVVLDINDQGNDHEYVLGERVSAACTVMRDARQVQTLPDGEPVSDLQMTLSVDRSPDDYLTLSALGGRSRGALDRQGIHLLSCTPGNAALAAKYGLAADRYSFVVRTPDFATTQAIMTDAVTGEETTRIGVGQPFAVSAKALAAADQGNGAVVEAQSVTFSVLSNHYACGDTVPRDDRTTFDIEKGERTEWTRRHGVVQTFLPTKTGPYTVDVRQARPTGQVVCDRIQLTVVDVEQTASPELAKQPRIIISGPRAGQTDLDVVSPDNPPAIVNVTGIIRDATRPIAKVLVSNGFVGTITDRRTGETRNAVEADLRRPSNPNNDPMGEHDVTFVAPMVYTPGLNLIRVTVIDEAGYQWAEYRPAVLGVDYKPIYSAADDVPAPDGASPLHLWLNNALFLNSTPEIDSLADMTQFVSDVLAEKGGVLEAITFKDEIDSGNWFVPNTNVSITLTPEQPRFEVLPFDGERLAIHITLPFDFKATGDKGWLGGDTVRAAGNIRAVLPFGFTADEVLGIVFIPDDFDVAPAIGFSSNVEASKARKMRETIKDGVLDVLRSSFADADTCQPARCTEADTLFDAGGNDVGMLLSTETGFTAGSSFENPLAAGMIDLDAGVNIDRMVMAFGDLRFDMSPIFTLGLQQFMTLRRAVLADDSVVLKLPPETAREVLRQRDTEGFRRVEEIDLPNTLADRLADLITTSPEEAPARPRAEKLPSVPRENMRLTDQAVSPGLRDSAIGIAPPRLRSRQLDIQGALHIDVINQALAQMWKANFLDFTLPLGEMVSAEDLDLSNEQAAAFIDDLLANGKVSVSFTVPPRIAAYSGVEAPYLELGGIRFAIDFLEDYDSYLIFETSIVSRLRLNAFTKSFNFMLQSPLRCSEEEMDRLDSCGGRIGFSLVAQRGFDDLMPVPTSNVPAALQRRLINVLLGTTDRYGRPINQAGLEARYEPLFVDVLADALFDDDFSFPLPPVEIPPLSLGDDVIATDELVPLTMTDFEFGPNAKGGGFADGWIQFGFNLDPAE</sequence>
<name>E0TCG6_PARBH</name>
<evidence type="ECO:0000313" key="1">
    <source>
        <dbReference type="EMBL" id="ADM10322.1"/>
    </source>
</evidence>
<organism evidence="1 2">
    <name type="scientific">Parvularcula bermudensis (strain ATCC BAA-594 / HTCC2503 / KCTC 12087)</name>
    <dbReference type="NCBI Taxonomy" id="314260"/>
    <lineage>
        <taxon>Bacteria</taxon>
        <taxon>Pseudomonadati</taxon>
        <taxon>Pseudomonadota</taxon>
        <taxon>Alphaproteobacteria</taxon>
        <taxon>Parvularculales</taxon>
        <taxon>Parvularculaceae</taxon>
        <taxon>Parvularcula</taxon>
    </lineage>
</organism>
<reference evidence="2" key="1">
    <citation type="submission" date="2010-08" db="EMBL/GenBank/DDBJ databases">
        <title>Genome sequence of Parvularcula bermudensis HTCC2503.</title>
        <authorList>
            <person name="Kang D.-M."/>
            <person name="Oh H.-M."/>
            <person name="Cho J.-C."/>
        </authorList>
    </citation>
    <scope>NUCLEOTIDE SEQUENCE [LARGE SCALE GENOMIC DNA]</scope>
    <source>
        <strain evidence="2">ATCC BAA-594 / HTCC2503 / KCTC 12087</strain>
    </source>
</reference>
<reference evidence="1 2" key="2">
    <citation type="journal article" date="2011" name="J. Bacteriol.">
        <title>Complete genome sequence of strain HTCC2503T of Parvularcula bermudensis, the type species of the order "Parvularculales" in the class Alphaproteobacteria.</title>
        <authorList>
            <person name="Oh H.M."/>
            <person name="Kang I."/>
            <person name="Vergin K.L."/>
            <person name="Kang D."/>
            <person name="Rhee K.H."/>
            <person name="Giovannoni S.J."/>
            <person name="Cho J.C."/>
        </authorList>
    </citation>
    <scope>NUCLEOTIDE SEQUENCE [LARGE SCALE GENOMIC DNA]</scope>
    <source>
        <strain evidence="2">ATCC BAA-594 / HTCC2503 / KCTC 12087</strain>
    </source>
</reference>